<accession>A0A1N7EML1</accession>
<name>A0A1N7EML1_9EURY</name>
<evidence type="ECO:0000313" key="1">
    <source>
        <dbReference type="EMBL" id="SIR89304.1"/>
    </source>
</evidence>
<keyword evidence="2" id="KW-1185">Reference proteome</keyword>
<sequence>MNPTTRPATSSPDRGLFFPTICAMYRRDREQSVIAPELTDSGPSQEAT</sequence>
<evidence type="ECO:0000313" key="2">
    <source>
        <dbReference type="Proteomes" id="UP000185936"/>
    </source>
</evidence>
<dbReference type="EMBL" id="FTNR01000004">
    <property type="protein sequence ID" value="SIR89304.1"/>
    <property type="molecule type" value="Genomic_DNA"/>
</dbReference>
<gene>
    <name evidence="1" type="ORF">SAMN05421752_104259</name>
</gene>
<protein>
    <submittedName>
        <fullName evidence="1">Uncharacterized protein</fullName>
    </submittedName>
</protein>
<organism evidence="1 2">
    <name type="scientific">Natronorubrum thiooxidans</name>
    <dbReference type="NCBI Taxonomy" id="308853"/>
    <lineage>
        <taxon>Archaea</taxon>
        <taxon>Methanobacteriati</taxon>
        <taxon>Methanobacteriota</taxon>
        <taxon>Stenosarchaea group</taxon>
        <taxon>Halobacteria</taxon>
        <taxon>Halobacteriales</taxon>
        <taxon>Natrialbaceae</taxon>
        <taxon>Natronorubrum</taxon>
    </lineage>
</organism>
<reference evidence="2" key="1">
    <citation type="submission" date="2017-01" db="EMBL/GenBank/DDBJ databases">
        <authorList>
            <person name="Varghese N."/>
            <person name="Submissions S."/>
        </authorList>
    </citation>
    <scope>NUCLEOTIDE SEQUENCE [LARGE SCALE GENOMIC DNA]</scope>
    <source>
        <strain evidence="2">type strain: HArc-</strain>
    </source>
</reference>
<proteinExistence type="predicted"/>
<dbReference type="AlphaFoldDB" id="A0A1N7EML1"/>
<dbReference type="Proteomes" id="UP000185936">
    <property type="component" value="Unassembled WGS sequence"/>
</dbReference>